<name>T2GFX8_MEGG1</name>
<protein>
    <submittedName>
        <fullName evidence="1">Uncharacterized protein</fullName>
    </submittedName>
</protein>
<evidence type="ECO:0000313" key="2">
    <source>
        <dbReference type="Proteomes" id="UP000016587"/>
    </source>
</evidence>
<dbReference type="PATRIC" id="fig|1121448.10.peg.3316"/>
<reference evidence="1 2" key="1">
    <citation type="journal article" date="2013" name="J. Bacteriol.">
        <title>Roles of HynAB and Ech, the only two hydrogenases found in the model sulfate reducer Desulfovibrio gigas.</title>
        <authorList>
            <person name="Morais-Silva F.O."/>
            <person name="Santos C.I."/>
            <person name="Rodrigues R."/>
            <person name="Pereira I.A."/>
            <person name="Rodrigues-Pousada C."/>
        </authorList>
    </citation>
    <scope>NUCLEOTIDE SEQUENCE [LARGE SCALE GENOMIC DNA]</scope>
    <source>
        <strain evidence="2">ATCC 19364 / DSM 1382 / NCIMB 9332 / VKM B-1759</strain>
    </source>
</reference>
<accession>T2GFX8</accession>
<keyword evidence="2" id="KW-1185">Reference proteome</keyword>
<sequence length="43" mass="4554">MATKQDYAQTMNKEMQQILDHAKALVDATSGMGDPGPVFGVAS</sequence>
<dbReference type="EMBL" id="CP006585">
    <property type="protein sequence ID" value="AGW15051.1"/>
    <property type="molecule type" value="Genomic_DNA"/>
</dbReference>
<evidence type="ECO:0000313" key="1">
    <source>
        <dbReference type="EMBL" id="AGW15051.1"/>
    </source>
</evidence>
<dbReference type="KEGG" id="dgg:DGI_3360"/>
<proteinExistence type="predicted"/>
<dbReference type="RefSeq" id="WP_021762170.1">
    <property type="nucleotide sequence ID" value="NC_022444.1"/>
</dbReference>
<reference evidence="2" key="2">
    <citation type="submission" date="2013-07" db="EMBL/GenBank/DDBJ databases">
        <authorList>
            <person name="Morais-Silva F.O."/>
            <person name="Rezende A.M."/>
            <person name="Pimentel C."/>
            <person name="Resende D.M."/>
            <person name="Santos C.I."/>
            <person name="Clemente C."/>
            <person name="de Oliveira L.M."/>
            <person name="da Silva S.M."/>
            <person name="Costa D.A."/>
            <person name="Varela-Raposo A."/>
            <person name="Horacio E.C.A."/>
            <person name="Matos M."/>
            <person name="Flores O."/>
            <person name="Ruiz J.C."/>
            <person name="Rodrigues-Pousada C."/>
        </authorList>
    </citation>
    <scope>NUCLEOTIDE SEQUENCE [LARGE SCALE GENOMIC DNA]</scope>
    <source>
        <strain evidence="2">ATCC 19364 / DSM 1382 / NCIMB 9332 / VKM B-1759</strain>
    </source>
</reference>
<dbReference type="AlphaFoldDB" id="T2GFX8"/>
<organism evidence="1 2">
    <name type="scientific">Megalodesulfovibrio gigas (strain ATCC 19364 / DSM 1382 / NCIMB 9332 / VKM B-1759)</name>
    <name type="common">Desulfovibrio gigas</name>
    <dbReference type="NCBI Taxonomy" id="1121448"/>
    <lineage>
        <taxon>Bacteria</taxon>
        <taxon>Pseudomonadati</taxon>
        <taxon>Thermodesulfobacteriota</taxon>
        <taxon>Desulfovibrionia</taxon>
        <taxon>Desulfovibrionales</taxon>
        <taxon>Desulfovibrionaceae</taxon>
        <taxon>Megalodesulfovibrio</taxon>
    </lineage>
</organism>
<gene>
    <name evidence="1" type="ORF">DGI_3360</name>
</gene>
<dbReference type="Proteomes" id="UP000016587">
    <property type="component" value="Chromosome"/>
</dbReference>
<dbReference type="HOGENOM" id="CLU_3232619_0_0_7"/>